<dbReference type="RefSeq" id="WP_177167746.1">
    <property type="nucleotide sequence ID" value="NZ_FOCP01000018.1"/>
</dbReference>
<gene>
    <name evidence="1" type="ORF">SAMN05216325_1182</name>
</gene>
<dbReference type="EMBL" id="FOCP01000018">
    <property type="protein sequence ID" value="SEN42841.1"/>
    <property type="molecule type" value="Genomic_DNA"/>
</dbReference>
<accession>A0A1H8GFC1</accession>
<name>A0A1H8GFC1_9PROT</name>
<dbReference type="Proteomes" id="UP000199459">
    <property type="component" value="Unassembled WGS sequence"/>
</dbReference>
<reference evidence="1 2" key="1">
    <citation type="submission" date="2016-10" db="EMBL/GenBank/DDBJ databases">
        <authorList>
            <person name="de Groot N.N."/>
        </authorList>
    </citation>
    <scope>NUCLEOTIDE SEQUENCE [LARGE SCALE GENOMIC DNA]</scope>
    <source>
        <strain evidence="1 2">Nm22</strain>
    </source>
</reference>
<sequence length="264" mass="30969">MKICYYDESGDDGFPSFSSPIFVLSALYFDYSHWKIIHEQIRNFRRELKEQFNFPVKLELHSKYFLLDKDPYRNMGFDVVKRKLVISLFCKFIGSLDIRIVNILINKQVIRSPNFDVLNTALTYSIQRIENDIDLENNPKTKFLIITDDGRVDKMRKTTRSIQKINYVPSKFGYSPLRKDIKSLIEDPLPKNSKESYFIQITDLVAYIVYLYGIKMCKAGDFPSRLKKHLTDAEIKDWLNLLKPSLNLNAAQDNEFGIKIQPRS</sequence>
<protein>
    <recommendedName>
        <fullName evidence="3">DUF3800 domain-containing protein</fullName>
    </recommendedName>
</protein>
<organism evidence="1 2">
    <name type="scientific">Nitrosomonas marina</name>
    <dbReference type="NCBI Taxonomy" id="917"/>
    <lineage>
        <taxon>Bacteria</taxon>
        <taxon>Pseudomonadati</taxon>
        <taxon>Pseudomonadota</taxon>
        <taxon>Betaproteobacteria</taxon>
        <taxon>Nitrosomonadales</taxon>
        <taxon>Nitrosomonadaceae</taxon>
        <taxon>Nitrosomonas</taxon>
    </lineage>
</organism>
<evidence type="ECO:0000313" key="1">
    <source>
        <dbReference type="EMBL" id="SEN42841.1"/>
    </source>
</evidence>
<dbReference type="InterPro" id="IPR024524">
    <property type="entry name" value="DUF3800"/>
</dbReference>
<dbReference type="Pfam" id="PF12686">
    <property type="entry name" value="DUF3800"/>
    <property type="match status" value="1"/>
</dbReference>
<evidence type="ECO:0008006" key="3">
    <source>
        <dbReference type="Google" id="ProtNLM"/>
    </source>
</evidence>
<dbReference type="AlphaFoldDB" id="A0A1H8GFC1"/>
<proteinExistence type="predicted"/>
<evidence type="ECO:0000313" key="2">
    <source>
        <dbReference type="Proteomes" id="UP000199459"/>
    </source>
</evidence>